<dbReference type="InterPro" id="IPR008979">
    <property type="entry name" value="Galactose-bd-like_sf"/>
</dbReference>
<dbReference type="Gene3D" id="3.30.200.20">
    <property type="entry name" value="Phosphorylase Kinase, domain 1"/>
    <property type="match status" value="1"/>
</dbReference>
<dbReference type="CDD" id="cd13973">
    <property type="entry name" value="PK_MviN-like"/>
    <property type="match status" value="1"/>
</dbReference>
<evidence type="ECO:0000313" key="2">
    <source>
        <dbReference type="EMBL" id="AKZ56809.1"/>
    </source>
</evidence>
<evidence type="ECO:0008006" key="4">
    <source>
        <dbReference type="Google" id="ProtNLM"/>
    </source>
</evidence>
<protein>
    <recommendedName>
        <fullName evidence="4">Serine/threonine protein kinase</fullName>
    </recommendedName>
</protein>
<dbReference type="EMBL" id="CP012382">
    <property type="protein sequence ID" value="AKZ56809.1"/>
    <property type="molecule type" value="Genomic_DNA"/>
</dbReference>
<gene>
    <name evidence="2" type="ORF">SAM23877_3764</name>
</gene>
<reference evidence="3" key="1">
    <citation type="journal article" date="2015" name="J. Biotechnol.">
        <title>Complete genome sequence of Streptomyces ambofaciens ATCC 23877, the spiramycin producer.</title>
        <authorList>
            <person name="Thibessard A."/>
            <person name="Haas D."/>
            <person name="Gerbaud C."/>
            <person name="Aigle B."/>
            <person name="Lautru S."/>
            <person name="Pernodet J.L."/>
            <person name="Leblond P."/>
        </authorList>
    </citation>
    <scope>NUCLEOTIDE SEQUENCE [LARGE SCALE GENOMIC DNA]</scope>
    <source>
        <strain evidence="3">ATCC 23877 / 3486 / DSM 40053 / JCM 4204 / NBRC 12836 / NRRL B-2516</strain>
    </source>
</reference>
<dbReference type="STRING" id="1889.SAM40697_3414"/>
<evidence type="ECO:0000313" key="3">
    <source>
        <dbReference type="Proteomes" id="UP000061018"/>
    </source>
</evidence>
<evidence type="ECO:0000256" key="1">
    <source>
        <dbReference type="SAM" id="MobiDB-lite"/>
    </source>
</evidence>
<feature type="region of interest" description="Disordered" evidence="1">
    <location>
        <begin position="335"/>
        <end position="361"/>
    </location>
</feature>
<proteinExistence type="predicted"/>
<dbReference type="Proteomes" id="UP000061018">
    <property type="component" value="Chromosome"/>
</dbReference>
<dbReference type="SUPFAM" id="SSF56112">
    <property type="entry name" value="Protein kinase-like (PK-like)"/>
    <property type="match status" value="1"/>
</dbReference>
<dbReference type="Gene3D" id="1.10.510.10">
    <property type="entry name" value="Transferase(Phosphotransferase) domain 1"/>
    <property type="match status" value="1"/>
</dbReference>
<dbReference type="SUPFAM" id="SSF49785">
    <property type="entry name" value="Galactose-binding domain-like"/>
    <property type="match status" value="1"/>
</dbReference>
<feature type="region of interest" description="Disordered" evidence="1">
    <location>
        <begin position="393"/>
        <end position="444"/>
    </location>
</feature>
<accession>A0A0K2AUW9</accession>
<name>A0A0K2AUW9_STRA7</name>
<dbReference type="Gene3D" id="2.60.120.260">
    <property type="entry name" value="Galactose-binding domain-like"/>
    <property type="match status" value="1"/>
</dbReference>
<dbReference type="AlphaFoldDB" id="A0A0K2AUW9"/>
<dbReference type="InterPro" id="IPR011009">
    <property type="entry name" value="Kinase-like_dom_sf"/>
</dbReference>
<feature type="region of interest" description="Disordered" evidence="1">
    <location>
        <begin position="1"/>
        <end position="66"/>
    </location>
</feature>
<dbReference type="RefSeq" id="WP_053133924.1">
    <property type="nucleotide sequence ID" value="NZ_CP012382.1"/>
</dbReference>
<organism evidence="2 3">
    <name type="scientific">Streptomyces ambofaciens (strain ATCC 23877 / 3486 / DSM 40053 / JCM 4204 / NBRC 12836 / NRRL B-2516)</name>
    <dbReference type="NCBI Taxonomy" id="278992"/>
    <lineage>
        <taxon>Bacteria</taxon>
        <taxon>Bacillati</taxon>
        <taxon>Actinomycetota</taxon>
        <taxon>Actinomycetes</taxon>
        <taxon>Kitasatosporales</taxon>
        <taxon>Streptomycetaceae</taxon>
        <taxon>Streptomyces</taxon>
    </lineage>
</organism>
<dbReference type="KEGG" id="samb:SAM23877_3764"/>
<sequence>MAERSTAAVDVADNSGDEPLTAETDQSTADGVANNRERDTDSDEAQGSPTSEDSGKASPPELHSGHKLARRYRLEECVTRLDGFSSWRAVDEKLRRAVGVHILPSDHVRARSVLAAARSSALLGDPRFVQVLDAVEDNDLVYVVHEWLPDATELTALLASGPLEVYDAYQMVSQVASAMAAAHREGLAHLRLSPTAVLRTSTGQWRIRGLAVNAALRGISSDSPQRTDTEAIGALLYAALTQRWPYESDAHGLAGLPKDIGLIPPDQVRAGVHRGLSELAMRALVNDGATASRHESPCTTPEELVKAISEMPRIRPPEPTYTAPPTYQRTAYQQGAYGRPAPHPGVTQPVPSPPPPLQSRTGRALKWSVSALLIAALGLGSWQLADALMERGGKADDQNQTQTVDGDNDKSQKKPVSRPIPISGGHDFDPFGSDGSEYPEDVSKAYDGDPATYWQTSHYASADFGRLKQGVGIVIDLGEVQQVGKVAVSFGGDTSVELRAGGDTDSEPQSFGGYTKVADGSGTTVELKPGEALRSRYLLVWLTELPLTDGQFRGRVTDVKVTS</sequence>